<protein>
    <submittedName>
        <fullName evidence="2">RNA-directed DNA polymerase from mobile element jockey</fullName>
    </submittedName>
</protein>
<proteinExistence type="predicted"/>
<dbReference type="AlphaFoldDB" id="A0A4C1UK59"/>
<keyword evidence="2" id="KW-0548">Nucleotidyltransferase</keyword>
<feature type="region of interest" description="Disordered" evidence="1">
    <location>
        <begin position="1"/>
        <end position="21"/>
    </location>
</feature>
<sequence>MQLDLPSIKPSNLMDSLASPDPAQDTIKIDTLVSEKAAPSKTTGVKPVAPPKVKPPPLVYLTDKSKWSVVSTECNKLHIHYTNARHLMDSIKITVPSIQGYSNLTRLLINDKISFLAHPLDEERKIKATARKRWQATQPVIRGLVLIKTDSAKEMCKNLSKVCDLSGITVELPYKKEEPGQCHRQTHKGGPARKLPPGNNIQNFPTLGNKTKGTPTEGEFRLAPAPNKNAWFRNQSLRAAPEPTKGSTLIYPQDHIQRIRKLAIFYMSRLSGMIGRKTKISLHNKRALYTICIRPVMTYACPVFAHATPTALQDLQVIQNKFCKRATGAQWYFKNSVRYRDLELPIFSKYMEDASERFFRIAGNHPNPLISAAALYEAPPANHFLRRPQNVLLNPLDDLTVEVGKIK</sequence>
<reference evidence="2 3" key="1">
    <citation type="journal article" date="2019" name="Commun. Biol.">
        <title>The bagworm genome reveals a unique fibroin gene that provides high tensile strength.</title>
        <authorList>
            <person name="Kono N."/>
            <person name="Nakamura H."/>
            <person name="Ohtoshi R."/>
            <person name="Tomita M."/>
            <person name="Numata K."/>
            <person name="Arakawa K."/>
        </authorList>
    </citation>
    <scope>NUCLEOTIDE SEQUENCE [LARGE SCALE GENOMIC DNA]</scope>
</reference>
<dbReference type="EMBL" id="BGZK01000186">
    <property type="protein sequence ID" value="GBP26831.1"/>
    <property type="molecule type" value="Genomic_DNA"/>
</dbReference>
<feature type="region of interest" description="Disordered" evidence="1">
    <location>
        <begin position="179"/>
        <end position="218"/>
    </location>
</feature>
<evidence type="ECO:0000313" key="3">
    <source>
        <dbReference type="Proteomes" id="UP000299102"/>
    </source>
</evidence>
<comment type="caution">
    <text evidence="2">The sequence shown here is derived from an EMBL/GenBank/DDBJ whole genome shotgun (WGS) entry which is preliminary data.</text>
</comment>
<evidence type="ECO:0000313" key="2">
    <source>
        <dbReference type="EMBL" id="GBP26831.1"/>
    </source>
</evidence>
<gene>
    <name evidence="2" type="primary">pol</name>
    <name evidence="2" type="ORF">EVAR_16411_1</name>
</gene>
<evidence type="ECO:0000256" key="1">
    <source>
        <dbReference type="SAM" id="MobiDB-lite"/>
    </source>
</evidence>
<feature type="compositionally biased region" description="Polar residues" evidence="1">
    <location>
        <begin position="199"/>
        <end position="214"/>
    </location>
</feature>
<organism evidence="2 3">
    <name type="scientific">Eumeta variegata</name>
    <name type="common">Bagworm moth</name>
    <name type="synonym">Eumeta japonica</name>
    <dbReference type="NCBI Taxonomy" id="151549"/>
    <lineage>
        <taxon>Eukaryota</taxon>
        <taxon>Metazoa</taxon>
        <taxon>Ecdysozoa</taxon>
        <taxon>Arthropoda</taxon>
        <taxon>Hexapoda</taxon>
        <taxon>Insecta</taxon>
        <taxon>Pterygota</taxon>
        <taxon>Neoptera</taxon>
        <taxon>Endopterygota</taxon>
        <taxon>Lepidoptera</taxon>
        <taxon>Glossata</taxon>
        <taxon>Ditrysia</taxon>
        <taxon>Tineoidea</taxon>
        <taxon>Psychidae</taxon>
        <taxon>Oiketicinae</taxon>
        <taxon>Eumeta</taxon>
    </lineage>
</organism>
<dbReference type="GO" id="GO:0003964">
    <property type="term" value="F:RNA-directed DNA polymerase activity"/>
    <property type="evidence" value="ECO:0007669"/>
    <property type="project" value="UniProtKB-KW"/>
</dbReference>
<keyword evidence="3" id="KW-1185">Reference proteome</keyword>
<accession>A0A4C1UK59</accession>
<name>A0A4C1UK59_EUMVA</name>
<keyword evidence="2" id="KW-0695">RNA-directed DNA polymerase</keyword>
<keyword evidence="2" id="KW-0808">Transferase</keyword>
<dbReference type="OrthoDB" id="10050074at2759"/>
<dbReference type="Proteomes" id="UP000299102">
    <property type="component" value="Unassembled WGS sequence"/>
</dbReference>